<organism evidence="2 3">
    <name type="scientific">Lunasporangiospora selenospora</name>
    <dbReference type="NCBI Taxonomy" id="979761"/>
    <lineage>
        <taxon>Eukaryota</taxon>
        <taxon>Fungi</taxon>
        <taxon>Fungi incertae sedis</taxon>
        <taxon>Mucoromycota</taxon>
        <taxon>Mortierellomycotina</taxon>
        <taxon>Mortierellomycetes</taxon>
        <taxon>Mortierellales</taxon>
        <taxon>Mortierellaceae</taxon>
        <taxon>Lunasporangiospora</taxon>
    </lineage>
</organism>
<sequence>MAREIKTRSKLLKRFVTTEKHQRALLGGFERAIVESKTLMQKAPLILKAFYDNDIVDEEVILKWGEKPTKKYVSRESAKDVRTRVEPFLRWLAEAEEDSDEDSDEE</sequence>
<evidence type="ECO:0000313" key="3">
    <source>
        <dbReference type="Proteomes" id="UP000780801"/>
    </source>
</evidence>
<dbReference type="OrthoDB" id="10250831at2759"/>
<dbReference type="InterPro" id="IPR016024">
    <property type="entry name" value="ARM-type_fold"/>
</dbReference>
<dbReference type="CDD" id="cd11561">
    <property type="entry name" value="W2_eIF5"/>
    <property type="match status" value="1"/>
</dbReference>
<feature type="domain" description="W2" evidence="1">
    <location>
        <begin position="1"/>
        <end position="102"/>
    </location>
</feature>
<dbReference type="Pfam" id="PF02020">
    <property type="entry name" value="W2"/>
    <property type="match status" value="1"/>
</dbReference>
<dbReference type="AlphaFoldDB" id="A0A9P6FKT5"/>
<proteinExistence type="predicted"/>
<dbReference type="Proteomes" id="UP000780801">
    <property type="component" value="Unassembled WGS sequence"/>
</dbReference>
<gene>
    <name evidence="2" type="ORF">BGW38_007683</name>
</gene>
<dbReference type="PROSITE" id="PS51363">
    <property type="entry name" value="W2"/>
    <property type="match status" value="1"/>
</dbReference>
<dbReference type="EMBL" id="JAABOA010005100">
    <property type="protein sequence ID" value="KAF9577243.1"/>
    <property type="molecule type" value="Genomic_DNA"/>
</dbReference>
<dbReference type="InterPro" id="IPR003307">
    <property type="entry name" value="W2_domain"/>
</dbReference>
<dbReference type="PANTHER" id="PTHR45887">
    <property type="entry name" value="TRANSLATION INITIATION FACTOR EIF-2B SUBUNIT EPSILON"/>
    <property type="match status" value="1"/>
</dbReference>
<dbReference type="SMART" id="SM00515">
    <property type="entry name" value="eIF5C"/>
    <property type="match status" value="1"/>
</dbReference>
<evidence type="ECO:0000313" key="2">
    <source>
        <dbReference type="EMBL" id="KAF9577243.1"/>
    </source>
</evidence>
<dbReference type="InterPro" id="IPR051956">
    <property type="entry name" value="eIF2B_epsilon"/>
</dbReference>
<dbReference type="GO" id="GO:0005085">
    <property type="term" value="F:guanyl-nucleotide exchange factor activity"/>
    <property type="evidence" value="ECO:0007669"/>
    <property type="project" value="TreeGrafter"/>
</dbReference>
<dbReference type="GO" id="GO:0003743">
    <property type="term" value="F:translation initiation factor activity"/>
    <property type="evidence" value="ECO:0007669"/>
    <property type="project" value="TreeGrafter"/>
</dbReference>
<comment type="caution">
    <text evidence="2">The sequence shown here is derived from an EMBL/GenBank/DDBJ whole genome shotgun (WGS) entry which is preliminary data.</text>
</comment>
<dbReference type="PANTHER" id="PTHR45887:SF1">
    <property type="entry name" value="TRANSLATION INITIATION FACTOR EIF-2B SUBUNIT EPSILON"/>
    <property type="match status" value="1"/>
</dbReference>
<name>A0A9P6FKT5_9FUNG</name>
<dbReference type="GO" id="GO:0031369">
    <property type="term" value="F:translation initiation factor binding"/>
    <property type="evidence" value="ECO:0007669"/>
    <property type="project" value="TreeGrafter"/>
</dbReference>
<dbReference type="GO" id="GO:0005851">
    <property type="term" value="C:eukaryotic translation initiation factor 2B complex"/>
    <property type="evidence" value="ECO:0007669"/>
    <property type="project" value="TreeGrafter"/>
</dbReference>
<evidence type="ECO:0000259" key="1">
    <source>
        <dbReference type="PROSITE" id="PS51363"/>
    </source>
</evidence>
<reference evidence="2" key="1">
    <citation type="journal article" date="2020" name="Fungal Divers.">
        <title>Resolving the Mortierellaceae phylogeny through synthesis of multi-gene phylogenetics and phylogenomics.</title>
        <authorList>
            <person name="Vandepol N."/>
            <person name="Liber J."/>
            <person name="Desiro A."/>
            <person name="Na H."/>
            <person name="Kennedy M."/>
            <person name="Barry K."/>
            <person name="Grigoriev I.V."/>
            <person name="Miller A.N."/>
            <person name="O'Donnell K."/>
            <person name="Stajich J.E."/>
            <person name="Bonito G."/>
        </authorList>
    </citation>
    <scope>NUCLEOTIDE SEQUENCE</scope>
    <source>
        <strain evidence="2">KOD1015</strain>
    </source>
</reference>
<protein>
    <recommendedName>
        <fullName evidence="1">W2 domain-containing protein</fullName>
    </recommendedName>
</protein>
<accession>A0A9P6FKT5</accession>
<keyword evidence="3" id="KW-1185">Reference proteome</keyword>
<dbReference type="Gene3D" id="1.25.40.180">
    <property type="match status" value="1"/>
</dbReference>
<dbReference type="SUPFAM" id="SSF48371">
    <property type="entry name" value="ARM repeat"/>
    <property type="match status" value="1"/>
</dbReference>